<dbReference type="NCBIfam" id="NF009977">
    <property type="entry name" value="PRK13442.1"/>
    <property type="match status" value="1"/>
</dbReference>
<evidence type="ECO:0000313" key="12">
    <source>
        <dbReference type="Proteomes" id="UP000199475"/>
    </source>
</evidence>
<comment type="similarity">
    <text evidence="2 8 9">Belongs to the ATPase epsilon chain family.</text>
</comment>
<dbReference type="GO" id="GO:0005886">
    <property type="term" value="C:plasma membrane"/>
    <property type="evidence" value="ECO:0007669"/>
    <property type="project" value="UniProtKB-SubCell"/>
</dbReference>
<evidence type="ECO:0000256" key="5">
    <source>
        <dbReference type="ARBA" id="ARBA00023136"/>
    </source>
</evidence>
<evidence type="ECO:0000256" key="7">
    <source>
        <dbReference type="ARBA" id="ARBA00023310"/>
    </source>
</evidence>
<evidence type="ECO:0000256" key="1">
    <source>
        <dbReference type="ARBA" id="ARBA00004202"/>
    </source>
</evidence>
<keyword evidence="4 8" id="KW-0406">Ion transport</keyword>
<protein>
    <recommendedName>
        <fullName evidence="8">ATP synthase epsilon chain</fullName>
    </recommendedName>
    <alternativeName>
        <fullName evidence="8">ATP synthase F1 sector epsilon subunit</fullName>
    </alternativeName>
    <alternativeName>
        <fullName evidence="8">F-ATPase epsilon subunit</fullName>
    </alternativeName>
</protein>
<accession>A0A1G9LZU7</accession>
<evidence type="ECO:0000256" key="8">
    <source>
        <dbReference type="HAMAP-Rule" id="MF_00530"/>
    </source>
</evidence>
<keyword evidence="8" id="KW-0375">Hydrogen ion transport</keyword>
<comment type="subcellular location">
    <subcellularLocation>
        <location evidence="1 8">Cell membrane</location>
        <topology evidence="1 8">Peripheral membrane protein</topology>
    </subcellularLocation>
</comment>
<organism evidence="11 12">
    <name type="scientific">Tessaracoccus oleiagri</name>
    <dbReference type="NCBI Taxonomy" id="686624"/>
    <lineage>
        <taxon>Bacteria</taxon>
        <taxon>Bacillati</taxon>
        <taxon>Actinomycetota</taxon>
        <taxon>Actinomycetes</taxon>
        <taxon>Propionibacteriales</taxon>
        <taxon>Propionibacteriaceae</taxon>
        <taxon>Tessaracoccus</taxon>
    </lineage>
</organism>
<dbReference type="RefSeq" id="WP_093252564.1">
    <property type="nucleotide sequence ID" value="NZ_FNGP01000004.1"/>
</dbReference>
<dbReference type="GO" id="GO:0046933">
    <property type="term" value="F:proton-transporting ATP synthase activity, rotational mechanism"/>
    <property type="evidence" value="ECO:0007669"/>
    <property type="project" value="UniProtKB-UniRule"/>
</dbReference>
<dbReference type="NCBIfam" id="TIGR01216">
    <property type="entry name" value="ATP_synt_epsi"/>
    <property type="match status" value="1"/>
</dbReference>
<keyword evidence="7 8" id="KW-0066">ATP synthesis</keyword>
<dbReference type="OrthoDB" id="9791445at2"/>
<dbReference type="GO" id="GO:0005524">
    <property type="term" value="F:ATP binding"/>
    <property type="evidence" value="ECO:0007669"/>
    <property type="project" value="UniProtKB-UniRule"/>
</dbReference>
<dbReference type="SUPFAM" id="SSF51344">
    <property type="entry name" value="Epsilon subunit of F1F0-ATP synthase N-terminal domain"/>
    <property type="match status" value="1"/>
</dbReference>
<dbReference type="InterPro" id="IPR001469">
    <property type="entry name" value="ATP_synth_F1_dsu/esu"/>
</dbReference>
<evidence type="ECO:0000313" key="11">
    <source>
        <dbReference type="EMBL" id="SDL67519.1"/>
    </source>
</evidence>
<keyword evidence="5 8" id="KW-0472">Membrane</keyword>
<dbReference type="InterPro" id="IPR020546">
    <property type="entry name" value="ATP_synth_F1_dsu/esu_N"/>
</dbReference>
<reference evidence="11 12" key="1">
    <citation type="submission" date="2016-10" db="EMBL/GenBank/DDBJ databases">
        <authorList>
            <person name="de Groot N.N."/>
        </authorList>
    </citation>
    <scope>NUCLEOTIDE SEQUENCE [LARGE SCALE GENOMIC DNA]</scope>
    <source>
        <strain evidence="11 12">CGMCC 1.9159</strain>
    </source>
</reference>
<comment type="function">
    <text evidence="8">Produces ATP from ADP in the presence of a proton gradient across the membrane.</text>
</comment>
<dbReference type="Proteomes" id="UP000199475">
    <property type="component" value="Unassembled WGS sequence"/>
</dbReference>
<keyword evidence="12" id="KW-1185">Reference proteome</keyword>
<sequence>MDRDPLKVQVVSAEKVVWSGEAVQLIARTVEGDIGILPGHEPLLALLVPSRVEIVTADGRQEALFVDGGFISVAEGRVSVLAQEARMGQEISARDAQAELDGLTLKHQNGEATEEEQHRMHLLKAQLAAAEKAAR</sequence>
<dbReference type="CDD" id="cd12152">
    <property type="entry name" value="F1-ATPase_delta"/>
    <property type="match status" value="1"/>
</dbReference>
<dbReference type="GO" id="GO:0045259">
    <property type="term" value="C:proton-transporting ATP synthase complex"/>
    <property type="evidence" value="ECO:0007669"/>
    <property type="project" value="UniProtKB-KW"/>
</dbReference>
<gene>
    <name evidence="8" type="primary">atpC</name>
    <name evidence="11" type="ORF">SAMN04488242_2433</name>
</gene>
<keyword evidence="3 8" id="KW-0813">Transport</keyword>
<dbReference type="STRING" id="686624.SAMN04488242_2433"/>
<keyword evidence="6 8" id="KW-0139">CF(1)</keyword>
<dbReference type="EMBL" id="FNGP01000004">
    <property type="protein sequence ID" value="SDL67519.1"/>
    <property type="molecule type" value="Genomic_DNA"/>
</dbReference>
<evidence type="ECO:0000256" key="2">
    <source>
        <dbReference type="ARBA" id="ARBA00005712"/>
    </source>
</evidence>
<name>A0A1G9LZU7_9ACTN</name>
<dbReference type="PANTHER" id="PTHR13822:SF10">
    <property type="entry name" value="ATP SYNTHASE EPSILON CHAIN, CHLOROPLASTIC"/>
    <property type="match status" value="1"/>
</dbReference>
<comment type="subunit">
    <text evidence="8 9">F-type ATPases have 2 components, CF(1) - the catalytic core - and CF(0) - the membrane proton channel. CF(1) has five subunits: alpha(3), beta(3), gamma(1), delta(1), epsilon(1). CF(0) has three main subunits: a, b and c.</text>
</comment>
<dbReference type="InterPro" id="IPR036771">
    <property type="entry name" value="ATPsynth_dsu/esu_N"/>
</dbReference>
<dbReference type="HAMAP" id="MF_00530">
    <property type="entry name" value="ATP_synth_epsil_bac"/>
    <property type="match status" value="1"/>
</dbReference>
<dbReference type="PANTHER" id="PTHR13822">
    <property type="entry name" value="ATP SYNTHASE DELTA/EPSILON CHAIN"/>
    <property type="match status" value="1"/>
</dbReference>
<dbReference type="Pfam" id="PF02823">
    <property type="entry name" value="ATP-synt_DE_N"/>
    <property type="match status" value="1"/>
</dbReference>
<evidence type="ECO:0000256" key="3">
    <source>
        <dbReference type="ARBA" id="ARBA00022448"/>
    </source>
</evidence>
<evidence type="ECO:0000256" key="6">
    <source>
        <dbReference type="ARBA" id="ARBA00023196"/>
    </source>
</evidence>
<dbReference type="AlphaFoldDB" id="A0A1G9LZU7"/>
<evidence type="ECO:0000256" key="9">
    <source>
        <dbReference type="RuleBase" id="RU003656"/>
    </source>
</evidence>
<feature type="domain" description="ATP synthase F1 complex delta/epsilon subunit N-terminal" evidence="10">
    <location>
        <begin position="6"/>
        <end position="85"/>
    </location>
</feature>
<evidence type="ECO:0000259" key="10">
    <source>
        <dbReference type="Pfam" id="PF02823"/>
    </source>
</evidence>
<dbReference type="Gene3D" id="2.60.15.10">
    <property type="entry name" value="F0F1 ATP synthase delta/epsilon subunit, N-terminal"/>
    <property type="match status" value="1"/>
</dbReference>
<keyword evidence="8" id="KW-1003">Cell membrane</keyword>
<proteinExistence type="inferred from homology"/>
<evidence type="ECO:0000256" key="4">
    <source>
        <dbReference type="ARBA" id="ARBA00023065"/>
    </source>
</evidence>